<dbReference type="Gene3D" id="2.40.30.110">
    <property type="entry name" value="Aminomethyltransferase beta-barrel domains"/>
    <property type="match status" value="1"/>
</dbReference>
<gene>
    <name evidence="7" type="primary">gcvT</name>
    <name evidence="11" type="ORF">J421_3957</name>
</gene>
<evidence type="ECO:0000256" key="2">
    <source>
        <dbReference type="ARBA" id="ARBA00012616"/>
    </source>
</evidence>
<dbReference type="SUPFAM" id="SSF101790">
    <property type="entry name" value="Aminomethyltransferase beta-barrel domain"/>
    <property type="match status" value="1"/>
</dbReference>
<protein>
    <recommendedName>
        <fullName evidence="2 7">Aminomethyltransferase</fullName>
        <ecNumber evidence="2 7">2.1.2.10</ecNumber>
    </recommendedName>
    <alternativeName>
        <fullName evidence="5 7">Glycine cleavage system T protein</fullName>
    </alternativeName>
</protein>
<evidence type="ECO:0000256" key="4">
    <source>
        <dbReference type="ARBA" id="ARBA00022679"/>
    </source>
</evidence>
<dbReference type="PANTHER" id="PTHR43757:SF2">
    <property type="entry name" value="AMINOMETHYLTRANSFERASE, MITOCHONDRIAL"/>
    <property type="match status" value="1"/>
</dbReference>
<feature type="domain" description="GCVT N-terminal" evidence="9">
    <location>
        <begin position="15"/>
        <end position="268"/>
    </location>
</feature>
<dbReference type="InterPro" id="IPR027266">
    <property type="entry name" value="TrmE/GcvT-like"/>
</dbReference>
<dbReference type="PATRIC" id="fig|861299.3.peg.4014"/>
<dbReference type="Pfam" id="PF08669">
    <property type="entry name" value="GCV_T_C"/>
    <property type="match status" value="1"/>
</dbReference>
<dbReference type="Gene3D" id="4.10.1250.10">
    <property type="entry name" value="Aminomethyltransferase fragment"/>
    <property type="match status" value="1"/>
</dbReference>
<dbReference type="HAMAP" id="MF_00259">
    <property type="entry name" value="GcvT"/>
    <property type="match status" value="1"/>
</dbReference>
<dbReference type="FunFam" id="3.30.70.1400:FF:000001">
    <property type="entry name" value="Aminomethyltransferase"/>
    <property type="match status" value="1"/>
</dbReference>
<dbReference type="eggNOG" id="COG0404">
    <property type="taxonomic scope" value="Bacteria"/>
</dbReference>
<dbReference type="FunFam" id="4.10.1250.10:FF:000001">
    <property type="entry name" value="Aminomethyltransferase"/>
    <property type="match status" value="1"/>
</dbReference>
<keyword evidence="12" id="KW-1185">Reference proteome</keyword>
<evidence type="ECO:0000256" key="6">
    <source>
        <dbReference type="ARBA" id="ARBA00047665"/>
    </source>
</evidence>
<dbReference type="InterPro" id="IPR006223">
    <property type="entry name" value="GcvT"/>
</dbReference>
<dbReference type="GO" id="GO:0004047">
    <property type="term" value="F:aminomethyltransferase activity"/>
    <property type="evidence" value="ECO:0007669"/>
    <property type="project" value="UniProtKB-UniRule"/>
</dbReference>
<evidence type="ECO:0000256" key="7">
    <source>
        <dbReference type="HAMAP-Rule" id="MF_00259"/>
    </source>
</evidence>
<dbReference type="HOGENOM" id="CLU_007884_10_2_0"/>
<dbReference type="InterPro" id="IPR022903">
    <property type="entry name" value="GcvT_bac"/>
</dbReference>
<reference evidence="11 12" key="1">
    <citation type="journal article" date="2014" name="Genome Announc.">
        <title>Genome Sequence and Methylome of Soil Bacterium Gemmatirosa kalamazoonensis KBS708T, a Member of the Rarely Cultivated Gemmatimonadetes Phylum.</title>
        <authorList>
            <person name="Debruyn J.M."/>
            <person name="Radosevich M."/>
            <person name="Wommack K.E."/>
            <person name="Polson S.W."/>
            <person name="Hauser L.J."/>
            <person name="Fawaz M.N."/>
            <person name="Korlach J."/>
            <person name="Tsai Y.C."/>
        </authorList>
    </citation>
    <scope>NUCLEOTIDE SEQUENCE [LARGE SCALE GENOMIC DNA]</scope>
    <source>
        <strain evidence="11 12">KBS708</strain>
    </source>
</reference>
<dbReference type="PIRSF" id="PIRSF006487">
    <property type="entry name" value="GcvT"/>
    <property type="match status" value="1"/>
</dbReference>
<keyword evidence="4 7" id="KW-0808">Transferase</keyword>
<proteinExistence type="inferred from homology"/>
<dbReference type="NCBIfam" id="NF001567">
    <property type="entry name" value="PRK00389.1"/>
    <property type="match status" value="1"/>
</dbReference>
<evidence type="ECO:0000313" key="11">
    <source>
        <dbReference type="EMBL" id="AHG91494.1"/>
    </source>
</evidence>
<evidence type="ECO:0000259" key="10">
    <source>
        <dbReference type="Pfam" id="PF08669"/>
    </source>
</evidence>
<dbReference type="FunFam" id="2.40.30.110:FF:000003">
    <property type="entry name" value="Aminomethyltransferase"/>
    <property type="match status" value="1"/>
</dbReference>
<evidence type="ECO:0000256" key="3">
    <source>
        <dbReference type="ARBA" id="ARBA00022576"/>
    </source>
</evidence>
<evidence type="ECO:0000256" key="5">
    <source>
        <dbReference type="ARBA" id="ARBA00031395"/>
    </source>
</evidence>
<dbReference type="GO" id="GO:0032259">
    <property type="term" value="P:methylation"/>
    <property type="evidence" value="ECO:0007669"/>
    <property type="project" value="UniProtKB-KW"/>
</dbReference>
<organism evidence="11 12">
    <name type="scientific">Gemmatirosa kalamazoonensis</name>
    <dbReference type="NCBI Taxonomy" id="861299"/>
    <lineage>
        <taxon>Bacteria</taxon>
        <taxon>Pseudomonadati</taxon>
        <taxon>Gemmatimonadota</taxon>
        <taxon>Gemmatimonadia</taxon>
        <taxon>Gemmatimonadales</taxon>
        <taxon>Gemmatimonadaceae</taxon>
        <taxon>Gemmatirosa</taxon>
    </lineage>
</organism>
<comment type="similarity">
    <text evidence="1 7">Belongs to the GcvT family.</text>
</comment>
<evidence type="ECO:0000256" key="1">
    <source>
        <dbReference type="ARBA" id="ARBA00008609"/>
    </source>
</evidence>
<evidence type="ECO:0000256" key="8">
    <source>
        <dbReference type="PIRSR" id="PIRSR006487-1"/>
    </source>
</evidence>
<keyword evidence="11" id="KW-0489">Methyltransferase</keyword>
<dbReference type="GO" id="GO:0019464">
    <property type="term" value="P:glycine decarboxylation via glycine cleavage system"/>
    <property type="evidence" value="ECO:0007669"/>
    <property type="project" value="UniProtKB-UniRule"/>
</dbReference>
<comment type="function">
    <text evidence="7">The glycine cleavage system catalyzes the degradation of glycine.</text>
</comment>
<dbReference type="Gene3D" id="3.30.1360.120">
    <property type="entry name" value="Probable tRNA modification gtpase trme, domain 1"/>
    <property type="match status" value="1"/>
</dbReference>
<dbReference type="Proteomes" id="UP000019151">
    <property type="component" value="Chromosome"/>
</dbReference>
<dbReference type="InterPro" id="IPR006222">
    <property type="entry name" value="GCVT_N"/>
</dbReference>
<feature type="domain" description="Aminomethyltransferase C-terminal" evidence="10">
    <location>
        <begin position="287"/>
        <end position="365"/>
    </location>
</feature>
<dbReference type="FunCoup" id="W0RK69">
    <property type="interactions" value="506"/>
</dbReference>
<dbReference type="EC" id="2.1.2.10" evidence="2 7"/>
<dbReference type="AlphaFoldDB" id="W0RK69"/>
<comment type="subunit">
    <text evidence="7">The glycine cleavage system is composed of four proteins: P, T, L and H.</text>
</comment>
<dbReference type="RefSeq" id="WP_025412941.1">
    <property type="nucleotide sequence ID" value="NZ_CP007128.1"/>
</dbReference>
<dbReference type="GO" id="GO:0005829">
    <property type="term" value="C:cytosol"/>
    <property type="evidence" value="ECO:0007669"/>
    <property type="project" value="TreeGrafter"/>
</dbReference>
<dbReference type="KEGG" id="gba:J421_3957"/>
<dbReference type="InterPro" id="IPR013977">
    <property type="entry name" value="GcvT_C"/>
</dbReference>
<dbReference type="Gene3D" id="3.30.70.1400">
    <property type="entry name" value="Aminomethyltransferase beta-barrel domains"/>
    <property type="match status" value="1"/>
</dbReference>
<accession>W0RK69</accession>
<dbReference type="InParanoid" id="W0RK69"/>
<dbReference type="STRING" id="861299.J421_3957"/>
<dbReference type="GO" id="GO:0008483">
    <property type="term" value="F:transaminase activity"/>
    <property type="evidence" value="ECO:0007669"/>
    <property type="project" value="UniProtKB-KW"/>
</dbReference>
<keyword evidence="3 7" id="KW-0032">Aminotransferase</keyword>
<dbReference type="Pfam" id="PF01571">
    <property type="entry name" value="GCV_T"/>
    <property type="match status" value="1"/>
</dbReference>
<feature type="binding site" evidence="8">
    <location>
        <position position="204"/>
    </location>
    <ligand>
        <name>substrate</name>
    </ligand>
</feature>
<evidence type="ECO:0000259" key="9">
    <source>
        <dbReference type="Pfam" id="PF01571"/>
    </source>
</evidence>
<name>W0RK69_9BACT</name>
<comment type="catalytic activity">
    <reaction evidence="6 7">
        <text>N(6)-[(R)-S(8)-aminomethyldihydrolipoyl]-L-lysyl-[protein] + (6S)-5,6,7,8-tetrahydrofolate = N(6)-[(R)-dihydrolipoyl]-L-lysyl-[protein] + (6R)-5,10-methylene-5,6,7,8-tetrahydrofolate + NH4(+)</text>
        <dbReference type="Rhea" id="RHEA:16945"/>
        <dbReference type="Rhea" id="RHEA-COMP:10475"/>
        <dbReference type="Rhea" id="RHEA-COMP:10492"/>
        <dbReference type="ChEBI" id="CHEBI:15636"/>
        <dbReference type="ChEBI" id="CHEBI:28938"/>
        <dbReference type="ChEBI" id="CHEBI:57453"/>
        <dbReference type="ChEBI" id="CHEBI:83100"/>
        <dbReference type="ChEBI" id="CHEBI:83143"/>
        <dbReference type="EC" id="2.1.2.10"/>
    </reaction>
</comment>
<dbReference type="SUPFAM" id="SSF103025">
    <property type="entry name" value="Folate-binding domain"/>
    <property type="match status" value="1"/>
</dbReference>
<dbReference type="PANTHER" id="PTHR43757">
    <property type="entry name" value="AMINOMETHYLTRANSFERASE"/>
    <property type="match status" value="1"/>
</dbReference>
<dbReference type="OrthoDB" id="9774591at2"/>
<sequence length="370" mass="40459">MADAVTADALKRTPFHDIHRELGAKLVPFAGYEMPVQYPTGITAEHKAVRASCGVFDVSHMGEFIVRGVQAIEFVNHVTTNDVAKLEIGQVHYSTILNERGTIEDDCLVYRFADRVMMVVNGSNKDKDLAHVQRYAERFAVTVDDRTDDIALLAVQGPDAEAILQPLTKTDLSAIKYYWFTEGEMAGIPAVVSRTGYTGEDGFELYFDAANARPMWDALMATGRITPCGLGSRDSLRLEMGMALYGNDIDDTTTPLEAGLGWLVKMGKGDFVGRDALERQKAAGIPRRLVGFTSEERVFPRHGYPVFYENAPSGVVCSGTLSPSLGIPIGTCYLPTAAAKEGTAFELEIRGKRVGATVVKPPFYKHASHK</sequence>
<dbReference type="EMBL" id="CP007128">
    <property type="protein sequence ID" value="AHG91494.1"/>
    <property type="molecule type" value="Genomic_DNA"/>
</dbReference>
<dbReference type="InterPro" id="IPR028896">
    <property type="entry name" value="GcvT/YgfZ/DmdA"/>
</dbReference>
<dbReference type="NCBIfam" id="TIGR00528">
    <property type="entry name" value="gcvT"/>
    <property type="match status" value="1"/>
</dbReference>
<dbReference type="InterPro" id="IPR029043">
    <property type="entry name" value="GcvT/YgfZ_C"/>
</dbReference>
<dbReference type="GO" id="GO:0008168">
    <property type="term" value="F:methyltransferase activity"/>
    <property type="evidence" value="ECO:0007669"/>
    <property type="project" value="UniProtKB-KW"/>
</dbReference>
<dbReference type="GO" id="GO:0005960">
    <property type="term" value="C:glycine cleavage complex"/>
    <property type="evidence" value="ECO:0007669"/>
    <property type="project" value="InterPro"/>
</dbReference>
<evidence type="ECO:0000313" key="12">
    <source>
        <dbReference type="Proteomes" id="UP000019151"/>
    </source>
</evidence>